<dbReference type="SUPFAM" id="SSF48371">
    <property type="entry name" value="ARM repeat"/>
    <property type="match status" value="1"/>
</dbReference>
<dbReference type="EMBL" id="GANP01006609">
    <property type="protein sequence ID" value="JAB77859.1"/>
    <property type="molecule type" value="mRNA"/>
</dbReference>
<feature type="compositionally biased region" description="Acidic residues" evidence="2">
    <location>
        <begin position="722"/>
        <end position="733"/>
    </location>
</feature>
<feature type="compositionally biased region" description="Low complexity" evidence="2">
    <location>
        <begin position="441"/>
        <end position="456"/>
    </location>
</feature>
<feature type="compositionally biased region" description="Acidic residues" evidence="2">
    <location>
        <begin position="416"/>
        <end position="439"/>
    </location>
</feature>
<organism evidence="4">
    <name type="scientific">Ixodes ricinus</name>
    <name type="common">Common tick</name>
    <name type="synonym">Acarus ricinus</name>
    <dbReference type="NCBI Taxonomy" id="34613"/>
    <lineage>
        <taxon>Eukaryota</taxon>
        <taxon>Metazoa</taxon>
        <taxon>Ecdysozoa</taxon>
        <taxon>Arthropoda</taxon>
        <taxon>Chelicerata</taxon>
        <taxon>Arachnida</taxon>
        <taxon>Acari</taxon>
        <taxon>Parasitiformes</taxon>
        <taxon>Ixodida</taxon>
        <taxon>Ixodoidea</taxon>
        <taxon>Ixodidae</taxon>
        <taxon>Ixodinae</taxon>
        <taxon>Ixodes</taxon>
    </lineage>
</organism>
<evidence type="ECO:0000313" key="4">
    <source>
        <dbReference type="EMBL" id="JAB77859.1"/>
    </source>
</evidence>
<feature type="non-terminal residue" evidence="4">
    <location>
        <position position="1"/>
    </location>
</feature>
<comment type="similarity">
    <text evidence="1">Belongs to the CBF/MAK21 family.</text>
</comment>
<dbReference type="InterPro" id="IPR040155">
    <property type="entry name" value="CEBPZ/Mak21-like"/>
</dbReference>
<feature type="compositionally biased region" description="Acidic residues" evidence="2">
    <location>
        <begin position="677"/>
        <end position="703"/>
    </location>
</feature>
<evidence type="ECO:0000256" key="2">
    <source>
        <dbReference type="SAM" id="MobiDB-lite"/>
    </source>
</evidence>
<evidence type="ECO:0000259" key="3">
    <source>
        <dbReference type="Pfam" id="PF03914"/>
    </source>
</evidence>
<feature type="domain" description="CCAAT-binding factor" evidence="3">
    <location>
        <begin position="300"/>
        <end position="516"/>
    </location>
</feature>
<dbReference type="PANTHER" id="PTHR12048:SF0">
    <property type="entry name" value="CCAAT_ENHANCER-BINDING PROTEIN ZETA"/>
    <property type="match status" value="1"/>
</dbReference>
<dbReference type="Gene3D" id="1.25.10.10">
    <property type="entry name" value="Leucine-rich Repeat Variant"/>
    <property type="match status" value="1"/>
</dbReference>
<dbReference type="AlphaFoldDB" id="V5HJQ9"/>
<proteinExistence type="evidence at transcript level"/>
<feature type="region of interest" description="Disordered" evidence="2">
    <location>
        <begin position="812"/>
        <end position="835"/>
    </location>
</feature>
<dbReference type="PANTHER" id="PTHR12048">
    <property type="entry name" value="CCAAT-BINDING FACTOR-RELATED"/>
    <property type="match status" value="1"/>
</dbReference>
<feature type="region of interest" description="Disordered" evidence="2">
    <location>
        <begin position="664"/>
        <end position="749"/>
    </location>
</feature>
<feature type="compositionally biased region" description="Acidic residues" evidence="2">
    <location>
        <begin position="624"/>
        <end position="640"/>
    </location>
</feature>
<dbReference type="GO" id="GO:0005634">
    <property type="term" value="C:nucleus"/>
    <property type="evidence" value="ECO:0007669"/>
    <property type="project" value="TreeGrafter"/>
</dbReference>
<accession>V5HJQ9</accession>
<reference evidence="4" key="1">
    <citation type="journal article" date="2015" name="Sci. Rep.">
        <title>Tissue- and time-dependent transcription in Ixodes ricinus salivary glands and midguts when blood feeding on the vertebrate host.</title>
        <authorList>
            <person name="Kotsyfakis M."/>
            <person name="Schwarz A."/>
            <person name="Erhart J."/>
            <person name="Ribeiro J.M."/>
        </authorList>
    </citation>
    <scope>NUCLEOTIDE SEQUENCE</scope>
    <source>
        <tissue evidence="4">Salivary gland and midgut</tissue>
    </source>
</reference>
<evidence type="ECO:0000256" key="1">
    <source>
        <dbReference type="ARBA" id="ARBA00007797"/>
    </source>
</evidence>
<feature type="region of interest" description="Disordered" evidence="2">
    <location>
        <begin position="615"/>
        <end position="640"/>
    </location>
</feature>
<sequence>ESRSRSSEMRWVQTVISKGVLADKVAAHTLLIQESPVHNTASLDALLAMVTPKGKKECVMAIDALRDLFLSDLLRPDEKLKAFSQRPLEDVNASDIVGARKLLLWHFEDTLKQKYASFLQSLETVSFDQVEKLKMRAVTCMFHMLTYNPEREQLLLQRLVNKLGDRAHSVSSRVAHLLSQLTNHHPLIKPSVVAEVERLIYRPNVAAKAQYYALCFLSQLLLSDDEGPLARKLVSLYFDFFKRCVQKAQADSRTLRVLLTGVNRAFPYARAGAPQGTGVPDDQLDLMFRLVHLMDFNIATQTLMLLFQVMDAKSSLSDRFYGALYRKSLDPALEHSTQQTLFLNLLYRALKRDEEDRRVKAFLKRVLQACLYQTPHLACGMLVLVSEVLKIRPKLLETRSFDAPARDAPPINGIAGDDDNDSEDEHYEDAPDDSDDDEFSAPKPASKEAPAATTPKSSWVHTVSASTSCSPEGKPRAPRGYEPLARNPLYCGAEHSAAWELRHLSQHHHPTVALFASRVLSGRPVAYPGDPLQDFTLSRFLDRFVYRNPKKVAPPDEYKEKDLAGNVFGKRRQYVPTGARKMHVLSREYMGQDVSRIPPEEQYLYRYFQQTGGLKEKKKKKKDEEEDESEAESVASDDVEAVLNLCEPGVDGELDFAGDFVAAKGKKKHMKSRDGSDESDDDGDLDEDEDDDVDLAGLEDDEEYKQALEELNIGKGNAIREEDIEFSDEDEFGDAGLSKRKGKPGRAKDKSFNMSGLLASAEQFSHLLDENAAAGVDTTSAQALSNKDKASAKQLKWEMNRDAWVRGHDWRSRKRKFGGSGKRGGRAFGKKKARS</sequence>
<dbReference type="InterPro" id="IPR005612">
    <property type="entry name" value="CCAAT-binding_factor"/>
</dbReference>
<protein>
    <submittedName>
        <fullName evidence="4">Putative caatt-binding transcription factor/60s ribosomal subunit bioproteinsis protein</fullName>
    </submittedName>
</protein>
<dbReference type="InterPro" id="IPR011989">
    <property type="entry name" value="ARM-like"/>
</dbReference>
<feature type="region of interest" description="Disordered" evidence="2">
    <location>
        <begin position="402"/>
        <end position="460"/>
    </location>
</feature>
<name>V5HJQ9_IXORI</name>
<dbReference type="Pfam" id="PF03914">
    <property type="entry name" value="CBF"/>
    <property type="match status" value="1"/>
</dbReference>
<dbReference type="InterPro" id="IPR016024">
    <property type="entry name" value="ARM-type_fold"/>
</dbReference>